<keyword evidence="8" id="KW-1185">Reference proteome</keyword>
<dbReference type="EMBL" id="LN891118">
    <property type="protein sequence ID" value="CUS08702.1"/>
    <property type="molecule type" value="Genomic_DNA"/>
</dbReference>
<evidence type="ECO:0000313" key="7">
    <source>
        <dbReference type="EMBL" id="CUS08702.1"/>
    </source>
</evidence>
<evidence type="ECO:0008006" key="9">
    <source>
        <dbReference type="Google" id="ProtNLM"/>
    </source>
</evidence>
<dbReference type="GO" id="GO:0030134">
    <property type="term" value="C:COPII-coated ER to Golgi transport vesicle"/>
    <property type="evidence" value="ECO:0007669"/>
    <property type="project" value="TreeGrafter"/>
</dbReference>
<evidence type="ECO:0000313" key="8">
    <source>
        <dbReference type="Proteomes" id="UP001412239"/>
    </source>
</evidence>
<sequence>MWILPLLGYAGVIFGFSFLTLAIGNHLRHPRFTIPLSVLTFTSASGLYYLSELVEEHTVISQKLLIRLIQVIIAAHILLIIFDGFPIMLTLFSASSHGVYLMNVTRTFPMVKLTDGVFILSCCLVVGNHFLWFNHFSNPVLPSDHPFNQHPNGPSRNLYDYSSSVDPSFPSRFPTFTEISAFFGICVWLVPFSLFVSLSAGENVLPSTSATMGSSSASKKKGSGKGMAKMVFGGAKEWLGSTGEVLGIMSPEGRGHARFE</sequence>
<comment type="subcellular location">
    <subcellularLocation>
        <location evidence="1">Membrane</location>
        <topology evidence="1">Multi-pass membrane protein</topology>
    </subcellularLocation>
</comment>
<evidence type="ECO:0000256" key="1">
    <source>
        <dbReference type="ARBA" id="ARBA00004141"/>
    </source>
</evidence>
<name>A0A292PLY7_9PEZI</name>
<gene>
    <name evidence="7" type="ORF">GSTUAT00007210001</name>
</gene>
<dbReference type="InterPro" id="IPR007277">
    <property type="entry name" value="Svp26/Tex261"/>
</dbReference>
<dbReference type="GO" id="GO:0097020">
    <property type="term" value="F:COPII receptor activity"/>
    <property type="evidence" value="ECO:0007669"/>
    <property type="project" value="InterPro"/>
</dbReference>
<comment type="similarity">
    <text evidence="2">Belongs to the SVP26 family.</text>
</comment>
<proteinExistence type="inferred from homology"/>
<evidence type="ECO:0000256" key="5">
    <source>
        <dbReference type="ARBA" id="ARBA00023136"/>
    </source>
</evidence>
<feature type="transmembrane region" description="Helical" evidence="6">
    <location>
        <begin position="179"/>
        <end position="198"/>
    </location>
</feature>
<evidence type="ECO:0000256" key="3">
    <source>
        <dbReference type="ARBA" id="ARBA00022692"/>
    </source>
</evidence>
<protein>
    <recommendedName>
        <fullName evidence="9">DUF396-domain-containing protein</fullName>
    </recommendedName>
</protein>
<keyword evidence="4 6" id="KW-1133">Transmembrane helix</keyword>
<reference evidence="7" key="1">
    <citation type="submission" date="2015-10" db="EMBL/GenBank/DDBJ databases">
        <authorList>
            <person name="Regsiter A."/>
            <person name="william w."/>
        </authorList>
    </citation>
    <scope>NUCLEOTIDE SEQUENCE</scope>
    <source>
        <strain evidence="7">Montdore</strain>
    </source>
</reference>
<feature type="transmembrane region" description="Helical" evidence="6">
    <location>
        <begin position="113"/>
        <end position="133"/>
    </location>
</feature>
<evidence type="ECO:0000256" key="2">
    <source>
        <dbReference type="ARBA" id="ARBA00008096"/>
    </source>
</evidence>
<feature type="transmembrane region" description="Helical" evidence="6">
    <location>
        <begin position="32"/>
        <end position="51"/>
    </location>
</feature>
<dbReference type="GO" id="GO:0006888">
    <property type="term" value="P:endoplasmic reticulum to Golgi vesicle-mediated transport"/>
    <property type="evidence" value="ECO:0007669"/>
    <property type="project" value="InterPro"/>
</dbReference>
<feature type="transmembrane region" description="Helical" evidence="6">
    <location>
        <begin position="6"/>
        <end position="25"/>
    </location>
</feature>
<dbReference type="GO" id="GO:0000139">
    <property type="term" value="C:Golgi membrane"/>
    <property type="evidence" value="ECO:0007669"/>
    <property type="project" value="TreeGrafter"/>
</dbReference>
<dbReference type="AlphaFoldDB" id="A0A292PLY7"/>
<evidence type="ECO:0000256" key="6">
    <source>
        <dbReference type="SAM" id="Phobius"/>
    </source>
</evidence>
<dbReference type="GO" id="GO:0005789">
    <property type="term" value="C:endoplasmic reticulum membrane"/>
    <property type="evidence" value="ECO:0007669"/>
    <property type="project" value="TreeGrafter"/>
</dbReference>
<dbReference type="PANTHER" id="PTHR13144:SF0">
    <property type="entry name" value="PROTEIN TEX261"/>
    <property type="match status" value="1"/>
</dbReference>
<dbReference type="Pfam" id="PF04148">
    <property type="entry name" value="Erv26"/>
    <property type="match status" value="1"/>
</dbReference>
<evidence type="ECO:0000256" key="4">
    <source>
        <dbReference type="ARBA" id="ARBA00022989"/>
    </source>
</evidence>
<keyword evidence="3 6" id="KW-0812">Transmembrane</keyword>
<keyword evidence="5 6" id="KW-0472">Membrane</keyword>
<organism evidence="7 8">
    <name type="scientific">Tuber aestivum</name>
    <name type="common">summer truffle</name>
    <dbReference type="NCBI Taxonomy" id="59557"/>
    <lineage>
        <taxon>Eukaryota</taxon>
        <taxon>Fungi</taxon>
        <taxon>Dikarya</taxon>
        <taxon>Ascomycota</taxon>
        <taxon>Pezizomycotina</taxon>
        <taxon>Pezizomycetes</taxon>
        <taxon>Pezizales</taxon>
        <taxon>Tuberaceae</taxon>
        <taxon>Tuber</taxon>
    </lineage>
</organism>
<accession>A0A292PLY7</accession>
<dbReference type="Proteomes" id="UP001412239">
    <property type="component" value="Unassembled WGS sequence"/>
</dbReference>
<dbReference type="PANTHER" id="PTHR13144">
    <property type="entry name" value="TEX261 PROTEIN"/>
    <property type="match status" value="1"/>
</dbReference>